<proteinExistence type="predicted"/>
<dbReference type="InterPro" id="IPR015867">
    <property type="entry name" value="N-reg_PII/ATP_PRibTrfase_C"/>
</dbReference>
<accession>A0A1Y4QFY2</accession>
<dbReference type="InterPro" id="IPR010375">
    <property type="entry name" value="CdAMP_rec"/>
</dbReference>
<reference evidence="2" key="1">
    <citation type="submission" date="2017-04" db="EMBL/GenBank/DDBJ databases">
        <title>Function of individual gut microbiota members based on whole genome sequencing of pure cultures obtained from chicken caecum.</title>
        <authorList>
            <person name="Medvecky M."/>
            <person name="Cejkova D."/>
            <person name="Polansky O."/>
            <person name="Karasova D."/>
            <person name="Kubasova T."/>
            <person name="Cizek A."/>
            <person name="Rychlik I."/>
        </authorList>
    </citation>
    <scope>NUCLEOTIDE SEQUENCE [LARGE SCALE GENOMIC DNA]</scope>
    <source>
        <strain evidence="2">An149</strain>
    </source>
</reference>
<dbReference type="Gene3D" id="3.30.70.120">
    <property type="match status" value="1"/>
</dbReference>
<comment type="caution">
    <text evidence="1">The sequence shown here is derived from an EMBL/GenBank/DDBJ whole genome shotgun (WGS) entry which is preliminary data.</text>
</comment>
<organism evidence="1 2">
    <name type="scientific">Thomasclavelia spiroformis</name>
    <dbReference type="NCBI Taxonomy" id="29348"/>
    <lineage>
        <taxon>Bacteria</taxon>
        <taxon>Bacillati</taxon>
        <taxon>Bacillota</taxon>
        <taxon>Erysipelotrichia</taxon>
        <taxon>Erysipelotrichales</taxon>
        <taxon>Coprobacillaceae</taxon>
        <taxon>Thomasclavelia</taxon>
    </lineage>
</organism>
<dbReference type="Pfam" id="PF06153">
    <property type="entry name" value="CdAMP_rec"/>
    <property type="match status" value="1"/>
</dbReference>
<dbReference type="Proteomes" id="UP000196258">
    <property type="component" value="Unassembled WGS sequence"/>
</dbReference>
<dbReference type="EMBL" id="NFLB01000013">
    <property type="protein sequence ID" value="OUQ04195.1"/>
    <property type="molecule type" value="Genomic_DNA"/>
</dbReference>
<sequence>MKLIVAIVNSDDSASVQEGLTEGGYFVTKLSTTGGFLKKGNTTFLIGTNDDKVGDCISVIKAKAKKRVEKEPTIPPTEMGEFFTPIMVDVLVGGATVFVLNIDQFEKF</sequence>
<evidence type="ECO:0000313" key="2">
    <source>
        <dbReference type="Proteomes" id="UP000196258"/>
    </source>
</evidence>
<evidence type="ECO:0000313" key="1">
    <source>
        <dbReference type="EMBL" id="OUQ04195.1"/>
    </source>
</evidence>
<dbReference type="InterPro" id="IPR011322">
    <property type="entry name" value="N-reg_PII-like_a/b"/>
</dbReference>
<dbReference type="RefSeq" id="WP_087257506.1">
    <property type="nucleotide sequence ID" value="NZ_NFLB01000013.1"/>
</dbReference>
<protein>
    <submittedName>
        <fullName evidence="1">Transcriptional regulator</fullName>
    </submittedName>
</protein>
<name>A0A1Y4QFY2_9FIRM</name>
<gene>
    <name evidence="1" type="ORF">B5E91_10860</name>
</gene>
<dbReference type="SUPFAM" id="SSF54913">
    <property type="entry name" value="GlnB-like"/>
    <property type="match status" value="1"/>
</dbReference>
<dbReference type="AlphaFoldDB" id="A0A1Y4QFY2"/>
<dbReference type="PANTHER" id="PTHR38456">
    <property type="entry name" value="CYCLIC DI-AMP RECEPTOR A"/>
    <property type="match status" value="1"/>
</dbReference>
<dbReference type="PANTHER" id="PTHR38456:SF1">
    <property type="entry name" value="CYCLIC DI-AMP RECEPTOR A"/>
    <property type="match status" value="1"/>
</dbReference>